<evidence type="ECO:0000313" key="7">
    <source>
        <dbReference type="EMBL" id="AEO55867.1"/>
    </source>
</evidence>
<evidence type="ECO:0008006" key="9">
    <source>
        <dbReference type="Google" id="ProtNLM"/>
    </source>
</evidence>
<evidence type="ECO:0000256" key="1">
    <source>
        <dbReference type="ARBA" id="ARBA00006192"/>
    </source>
</evidence>
<dbReference type="OrthoDB" id="185373at2759"/>
<feature type="compositionally biased region" description="Polar residues" evidence="6">
    <location>
        <begin position="704"/>
        <end position="717"/>
    </location>
</feature>
<dbReference type="KEGG" id="mtm:MYCTH_2300138"/>
<keyword evidence="2" id="KW-0677">Repeat</keyword>
<comment type="similarity">
    <text evidence="1">Belongs to the CCM1 family.</text>
</comment>
<dbReference type="Proteomes" id="UP000007322">
    <property type="component" value="Chromosome 2"/>
</dbReference>
<dbReference type="PANTHER" id="PTHR47447">
    <property type="entry name" value="OS03G0856100 PROTEIN"/>
    <property type="match status" value="1"/>
</dbReference>
<dbReference type="HOGENOM" id="CLU_327878_0_0_1"/>
<feature type="region of interest" description="Disordered" evidence="6">
    <location>
        <begin position="656"/>
        <end position="763"/>
    </location>
</feature>
<dbReference type="OMA" id="WRARAYN"/>
<feature type="region of interest" description="Disordered" evidence="6">
    <location>
        <begin position="891"/>
        <end position="923"/>
    </location>
</feature>
<dbReference type="STRING" id="573729.G2QAH1"/>
<accession>G2QAH1</accession>
<dbReference type="InParanoid" id="G2QAH1"/>
<feature type="region of interest" description="Disordered" evidence="6">
    <location>
        <begin position="42"/>
        <end position="96"/>
    </location>
</feature>
<dbReference type="InterPro" id="IPR011990">
    <property type="entry name" value="TPR-like_helical_dom_sf"/>
</dbReference>
<dbReference type="EMBL" id="CP003003">
    <property type="protein sequence ID" value="AEO55867.1"/>
    <property type="molecule type" value="Genomic_DNA"/>
</dbReference>
<comment type="subunit">
    <text evidence="4">Binds to mitochondrial small subunit 15S rRNA.</text>
</comment>
<reference evidence="7 8" key="1">
    <citation type="journal article" date="2011" name="Nat. Biotechnol.">
        <title>Comparative genomic analysis of the thermophilic biomass-degrading fungi Myceliophthora thermophila and Thielavia terrestris.</title>
        <authorList>
            <person name="Berka R.M."/>
            <person name="Grigoriev I.V."/>
            <person name="Otillar R."/>
            <person name="Salamov A."/>
            <person name="Grimwood J."/>
            <person name="Reid I."/>
            <person name="Ishmael N."/>
            <person name="John T."/>
            <person name="Darmond C."/>
            <person name="Moisan M.-C."/>
            <person name="Henrissat B."/>
            <person name="Coutinho P.M."/>
            <person name="Lombard V."/>
            <person name="Natvig D.O."/>
            <person name="Lindquist E."/>
            <person name="Schmutz J."/>
            <person name="Lucas S."/>
            <person name="Harris P."/>
            <person name="Powlowski J."/>
            <person name="Bellemare A."/>
            <person name="Taylor D."/>
            <person name="Butler G."/>
            <person name="de Vries R.P."/>
            <person name="Allijn I.E."/>
            <person name="van den Brink J."/>
            <person name="Ushinsky S."/>
            <person name="Storms R."/>
            <person name="Powell A.J."/>
            <person name="Paulsen I.T."/>
            <person name="Elbourne L.D.H."/>
            <person name="Baker S.E."/>
            <person name="Magnuson J."/>
            <person name="LaBoissiere S."/>
            <person name="Clutterbuck A.J."/>
            <person name="Martinez D."/>
            <person name="Wogulis M."/>
            <person name="de Leon A.L."/>
            <person name="Rey M.W."/>
            <person name="Tsang A."/>
        </authorList>
    </citation>
    <scope>NUCLEOTIDE SEQUENCE [LARGE SCALE GENOMIC DNA]</scope>
    <source>
        <strain evidence="8">ATCC 42464 / BCRC 31852 / DSM 1799</strain>
    </source>
</reference>
<feature type="repeat" description="PPR" evidence="5">
    <location>
        <begin position="382"/>
        <end position="416"/>
    </location>
</feature>
<dbReference type="PANTHER" id="PTHR47447:SF17">
    <property type="entry name" value="OS12G0638900 PROTEIN"/>
    <property type="match status" value="1"/>
</dbReference>
<name>G2QAH1_THET4</name>
<evidence type="ECO:0000313" key="8">
    <source>
        <dbReference type="Proteomes" id="UP000007322"/>
    </source>
</evidence>
<keyword evidence="8" id="KW-1185">Reference proteome</keyword>
<dbReference type="InterPro" id="IPR002885">
    <property type="entry name" value="PPR_rpt"/>
</dbReference>
<organism evidence="7 8">
    <name type="scientific">Thermothelomyces thermophilus (strain ATCC 42464 / BCRC 31852 / DSM 1799)</name>
    <name type="common">Sporotrichum thermophile</name>
    <dbReference type="NCBI Taxonomy" id="573729"/>
    <lineage>
        <taxon>Eukaryota</taxon>
        <taxon>Fungi</taxon>
        <taxon>Dikarya</taxon>
        <taxon>Ascomycota</taxon>
        <taxon>Pezizomycotina</taxon>
        <taxon>Sordariomycetes</taxon>
        <taxon>Sordariomycetidae</taxon>
        <taxon>Sordariales</taxon>
        <taxon>Chaetomiaceae</taxon>
        <taxon>Thermothelomyces</taxon>
    </lineage>
</organism>
<comment type="function">
    <text evidence="3">Regulates mitochondrial small subunit maturation by controlling 15S rRNA 5'-end processing. Localizes to the 5' precursor of the 15S rRNA in a position that is subsequently occupied by mS47 in the mature yeast mtSSU. Uses structure and sequence-specific RNA recognition, binding to a single-stranded region of the precursor and specifically recognizing bases -6 to -1. The exchange of Ccm1 for mS47 is coupled to the irreversible removal of precursor rRNA that is accompanied by conformational changes of the mitoribosomal proteins uS5m and mS26. These conformational changes signal completion of 5'-end rRNA processing through protection of the mature 5'-end of the 15S rRNA and stabilization of mS47. The removal of the 5' precursor together with the dissociation of Ccm1 may be catalyzed by the 5'-3' exoribonuclease Pet127. Involved in the specific removal of group I introns in mitochondrial encoded transcripts.</text>
</comment>
<protein>
    <recommendedName>
        <fullName evidence="9">Pentacotripeptide-repeat region of PRORP domain-containing protein</fullName>
    </recommendedName>
</protein>
<dbReference type="RefSeq" id="XP_003661112.1">
    <property type="nucleotide sequence ID" value="XM_003661064.1"/>
</dbReference>
<evidence type="ECO:0000256" key="2">
    <source>
        <dbReference type="ARBA" id="ARBA00022737"/>
    </source>
</evidence>
<dbReference type="eggNOG" id="ENOG502S5GM">
    <property type="taxonomic scope" value="Eukaryota"/>
</dbReference>
<evidence type="ECO:0000256" key="5">
    <source>
        <dbReference type="PROSITE-ProRule" id="PRU00708"/>
    </source>
</evidence>
<evidence type="ECO:0000256" key="3">
    <source>
        <dbReference type="ARBA" id="ARBA00044493"/>
    </source>
</evidence>
<sequence length="955" mass="106764">MTLGSALPWRACSPQGRIQQRFALAAPRNPPFVGYAALVARAQSTASDKTRPARRLRPPTEPSADTDTASARPPPSLVDRLSRVPVRPHDPYGSVVVKPVTQYPDKRENREALLKHHRAYTQQLRLEQRRPPGRGGDWRAVLNKLVKWTPPHERQGRIKVVIPKHSVALLLSDHERNLWNIRSRTDCDMTLYRPADEAAPFDPYIVLSGRPTAMTAAVDDILKVSKGVTVVNLDDFLQAGVESSQAGQPPTEGLDDSAFTATRVLPHQMSVPCRPYRLNVRADQIPRPGEWTAQAFQQYVAALIMGNLDASRARELYPDGETHKETVVRLLHAVFNDPAASAAVSLPALKLALRYLTAAGATHVKDAQALFNRAEELGLRVDTDTYNLMAETSVRSKNLPAFESTVSQMVRHGYRPNLGTWLLFLRLVESEEVRRYILQAMDTKSFFLDPTVVNGVSGIMADHDAYRAIQQGQSFDAFIAGLRELYGPEWRLGLRAANRYLDVFGQHSKFGELRQLLEYMFASEHSKPTTISLNTAITRCKHQRKVDLAVDLVRMFDERGHHVADRTTFHLLYELARKTRKPHLLGAVWRYAHRVGMTNHRMQAHGTKVLAGERESTRLTDRIRGLWEEPRRCAITRQEFMENLLLCDYKDSRPELKKQPRATSGQIEEPWKMSPGVVTSRAPSNGDTIPHANVSAVSPENEPRGSSQTPVGTQPSPFQDIHHETENPSRAAAGADMPAEGIKDTPPNARSDDGARGGTGPQQTLLLTAAEKYELYARAMSKTARQFVPSVRLGDFLQEALDRDRSLHRLAHNDEARNKALQVDLDPVRLPIAKRRGPMFDENGLLRWLAEKRKKEEEEKEEEMTTAVSHNDHESADREIIDVRWTYQENPKVDGSGGATSERANCERAPDSGALESNHGANDGTTIERVFCSMVESPDHYGGQGILGQPAAGRF</sequence>
<dbReference type="PROSITE" id="PS51375">
    <property type="entry name" value="PPR"/>
    <property type="match status" value="1"/>
</dbReference>
<dbReference type="GeneID" id="11511791"/>
<dbReference type="Gene3D" id="1.25.40.10">
    <property type="entry name" value="Tetratricopeptide repeat domain"/>
    <property type="match status" value="2"/>
</dbReference>
<evidence type="ECO:0000256" key="4">
    <source>
        <dbReference type="ARBA" id="ARBA00044511"/>
    </source>
</evidence>
<dbReference type="VEuPathDB" id="FungiDB:MYCTH_2300138"/>
<proteinExistence type="inferred from homology"/>
<dbReference type="AlphaFoldDB" id="G2QAH1"/>
<gene>
    <name evidence="7" type="ORF">MYCTH_2300138</name>
</gene>
<evidence type="ECO:0000256" key="6">
    <source>
        <dbReference type="SAM" id="MobiDB-lite"/>
    </source>
</evidence>